<proteinExistence type="predicted"/>
<reference evidence="1 2" key="1">
    <citation type="submission" date="2016-10" db="EMBL/GenBank/DDBJ databases">
        <authorList>
            <person name="de Groot N.N."/>
        </authorList>
    </citation>
    <scope>NUCLEOTIDE SEQUENCE [LARGE SCALE GENOMIC DNA]</scope>
    <source>
        <strain evidence="1 2">CGMCC 1.8925</strain>
    </source>
</reference>
<dbReference type="EMBL" id="FMVT01000004">
    <property type="protein sequence ID" value="SCY36909.1"/>
    <property type="molecule type" value="Genomic_DNA"/>
</dbReference>
<gene>
    <name evidence="1" type="ORF">SAMN05660710_01357</name>
</gene>
<dbReference type="Proteomes" id="UP000199502">
    <property type="component" value="Unassembled WGS sequence"/>
</dbReference>
<evidence type="ECO:0000313" key="1">
    <source>
        <dbReference type="EMBL" id="SCY36909.1"/>
    </source>
</evidence>
<evidence type="ECO:0000313" key="2">
    <source>
        <dbReference type="Proteomes" id="UP000199502"/>
    </source>
</evidence>
<name>A0A1G5FCD0_9RHOB</name>
<protein>
    <submittedName>
        <fullName evidence="1">Uncharacterized protein</fullName>
    </submittedName>
</protein>
<dbReference type="STRING" id="336292.SAMN05660710_01357"/>
<accession>A0A1G5FCD0</accession>
<sequence>MADANKTTSIAQRKLAAEAEAVLDQMYAYFTREERPRPVMSELDARRAA</sequence>
<dbReference type="AlphaFoldDB" id="A0A1G5FCD0"/>
<dbReference type="RefSeq" id="WP_175453264.1">
    <property type="nucleotide sequence ID" value="NZ_FMVT01000004.1"/>
</dbReference>
<keyword evidence="2" id="KW-1185">Reference proteome</keyword>
<organism evidence="1 2">
    <name type="scientific">Paracoccus tibetensis</name>
    <dbReference type="NCBI Taxonomy" id="336292"/>
    <lineage>
        <taxon>Bacteria</taxon>
        <taxon>Pseudomonadati</taxon>
        <taxon>Pseudomonadota</taxon>
        <taxon>Alphaproteobacteria</taxon>
        <taxon>Rhodobacterales</taxon>
        <taxon>Paracoccaceae</taxon>
        <taxon>Paracoccus</taxon>
    </lineage>
</organism>